<dbReference type="GO" id="GO:0046983">
    <property type="term" value="F:protein dimerization activity"/>
    <property type="evidence" value="ECO:0007669"/>
    <property type="project" value="InterPro"/>
</dbReference>
<dbReference type="InterPro" id="IPR002100">
    <property type="entry name" value="TF_MADSbox"/>
</dbReference>
<dbReference type="InterPro" id="IPR002487">
    <property type="entry name" value="TF_Kbox"/>
</dbReference>
<reference evidence="10" key="1">
    <citation type="submission" date="2020-05" db="EMBL/GenBank/DDBJ databases">
        <title>WGS assembly of Panicum virgatum.</title>
        <authorList>
            <person name="Lovell J.T."/>
            <person name="Jenkins J."/>
            <person name="Shu S."/>
            <person name="Juenger T.E."/>
            <person name="Schmutz J."/>
        </authorList>
    </citation>
    <scope>NUCLEOTIDE SEQUENCE</scope>
    <source>
        <strain evidence="10">AP13</strain>
    </source>
</reference>
<dbReference type="InterPro" id="IPR050142">
    <property type="entry name" value="MADS-box/MEF2_TF"/>
</dbReference>
<dbReference type="AlphaFoldDB" id="A0A8T0N143"/>
<dbReference type="EMBL" id="CM029054">
    <property type="protein sequence ID" value="KAG2542907.1"/>
    <property type="molecule type" value="Genomic_DNA"/>
</dbReference>
<comment type="subcellular location">
    <subcellularLocation>
        <location evidence="1">Nucleus</location>
    </subcellularLocation>
</comment>
<evidence type="ECO:0000259" key="9">
    <source>
        <dbReference type="PROSITE" id="PS51297"/>
    </source>
</evidence>
<evidence type="ECO:0000259" key="8">
    <source>
        <dbReference type="PROSITE" id="PS50066"/>
    </source>
</evidence>
<dbReference type="InterPro" id="IPR033896">
    <property type="entry name" value="MEF2-like_N"/>
</dbReference>
<evidence type="ECO:0000313" key="10">
    <source>
        <dbReference type="EMBL" id="KAG2542907.1"/>
    </source>
</evidence>
<proteinExistence type="predicted"/>
<dbReference type="Proteomes" id="UP000823388">
    <property type="component" value="Chromosome 9N"/>
</dbReference>
<dbReference type="PROSITE" id="PS00350">
    <property type="entry name" value="MADS_BOX_1"/>
    <property type="match status" value="1"/>
</dbReference>
<keyword evidence="3" id="KW-0238">DNA-binding</keyword>
<dbReference type="Pfam" id="PF00319">
    <property type="entry name" value="SRF-TF"/>
    <property type="match status" value="1"/>
</dbReference>
<dbReference type="CDD" id="cd00265">
    <property type="entry name" value="MADS_MEF2_like"/>
    <property type="match status" value="1"/>
</dbReference>
<accession>A0A8T0N143</accession>
<dbReference type="PANTHER" id="PTHR48019">
    <property type="entry name" value="SERUM RESPONSE FACTOR HOMOLOG"/>
    <property type="match status" value="1"/>
</dbReference>
<comment type="caution">
    <text evidence="10">The sequence shown here is derived from an EMBL/GenBank/DDBJ whole genome shotgun (WGS) entry which is preliminary data.</text>
</comment>
<keyword evidence="6" id="KW-0175">Coiled coil</keyword>
<dbReference type="FunFam" id="3.40.1810.10:FF:000007">
    <property type="entry name" value="Transcription factor, MADS-box"/>
    <property type="match status" value="1"/>
</dbReference>
<dbReference type="PROSITE" id="PS50066">
    <property type="entry name" value="MADS_BOX_2"/>
    <property type="match status" value="1"/>
</dbReference>
<evidence type="ECO:0000313" key="11">
    <source>
        <dbReference type="Proteomes" id="UP000823388"/>
    </source>
</evidence>
<dbReference type="GO" id="GO:0000977">
    <property type="term" value="F:RNA polymerase II transcription regulatory region sequence-specific DNA binding"/>
    <property type="evidence" value="ECO:0007669"/>
    <property type="project" value="InterPro"/>
</dbReference>
<dbReference type="Pfam" id="PF01486">
    <property type="entry name" value="K-box"/>
    <property type="match status" value="1"/>
</dbReference>
<feature type="compositionally biased region" description="Polar residues" evidence="7">
    <location>
        <begin position="227"/>
        <end position="237"/>
    </location>
</feature>
<dbReference type="PROSITE" id="PS51297">
    <property type="entry name" value="K_BOX"/>
    <property type="match status" value="1"/>
</dbReference>
<evidence type="ECO:0000256" key="5">
    <source>
        <dbReference type="ARBA" id="ARBA00023242"/>
    </source>
</evidence>
<evidence type="ECO:0000256" key="4">
    <source>
        <dbReference type="ARBA" id="ARBA00023163"/>
    </source>
</evidence>
<evidence type="ECO:0000256" key="7">
    <source>
        <dbReference type="SAM" id="MobiDB-lite"/>
    </source>
</evidence>
<evidence type="ECO:0000256" key="3">
    <source>
        <dbReference type="ARBA" id="ARBA00023125"/>
    </source>
</evidence>
<dbReference type="Gene3D" id="3.40.1810.10">
    <property type="entry name" value="Transcription factor, MADS-box"/>
    <property type="match status" value="1"/>
</dbReference>
<organism evidence="10 11">
    <name type="scientific">Panicum virgatum</name>
    <name type="common">Blackwell switchgrass</name>
    <dbReference type="NCBI Taxonomy" id="38727"/>
    <lineage>
        <taxon>Eukaryota</taxon>
        <taxon>Viridiplantae</taxon>
        <taxon>Streptophyta</taxon>
        <taxon>Embryophyta</taxon>
        <taxon>Tracheophyta</taxon>
        <taxon>Spermatophyta</taxon>
        <taxon>Magnoliopsida</taxon>
        <taxon>Liliopsida</taxon>
        <taxon>Poales</taxon>
        <taxon>Poaceae</taxon>
        <taxon>PACMAD clade</taxon>
        <taxon>Panicoideae</taxon>
        <taxon>Panicodae</taxon>
        <taxon>Paniceae</taxon>
        <taxon>Panicinae</taxon>
        <taxon>Panicum</taxon>
        <taxon>Panicum sect. Hiantes</taxon>
    </lineage>
</organism>
<feature type="region of interest" description="Disordered" evidence="7">
    <location>
        <begin position="222"/>
        <end position="264"/>
    </location>
</feature>
<evidence type="ECO:0000256" key="2">
    <source>
        <dbReference type="ARBA" id="ARBA00023015"/>
    </source>
</evidence>
<dbReference type="SMART" id="SM00432">
    <property type="entry name" value="MADS"/>
    <property type="match status" value="1"/>
</dbReference>
<dbReference type="InterPro" id="IPR036879">
    <property type="entry name" value="TF_MADSbox_sf"/>
</dbReference>
<gene>
    <name evidence="10" type="ORF">PVAP13_9NG813700</name>
</gene>
<dbReference type="GO" id="GO:0005634">
    <property type="term" value="C:nucleus"/>
    <property type="evidence" value="ECO:0007669"/>
    <property type="project" value="UniProtKB-SubCell"/>
</dbReference>
<feature type="domain" description="MADS-box" evidence="8">
    <location>
        <begin position="3"/>
        <end position="63"/>
    </location>
</feature>
<dbReference type="SUPFAM" id="SSF55455">
    <property type="entry name" value="SRF-like"/>
    <property type="match status" value="1"/>
</dbReference>
<dbReference type="GO" id="GO:0045944">
    <property type="term" value="P:positive regulation of transcription by RNA polymerase II"/>
    <property type="evidence" value="ECO:0007669"/>
    <property type="project" value="InterPro"/>
</dbReference>
<keyword evidence="4" id="KW-0804">Transcription</keyword>
<keyword evidence="11" id="KW-1185">Reference proteome</keyword>
<sequence>MAGKRERIAIRRIDNLAARQVTFSKRRRGLFKKAEELSILCDAEVGLVVFSATGKLFHFASSSMNRIIDRYDSHSKTLQKSEAPSQLQSHVDDSTCARLREELAEASLKLRQMRGEELQRLSVQQLQELEKTLESGLGSVLKTKSQKILDEINGLERKRMQLIEENSRLKEQVNSYPPAHEVSIPLCIFFQGHLRLISRGDLKLQVTRMARMEMQLGADSEVVYEEGQSSESVTNASYPRPPADTDDGGSDTSLRLGLPLFSSK</sequence>
<evidence type="ECO:0000256" key="1">
    <source>
        <dbReference type="ARBA" id="ARBA00004123"/>
    </source>
</evidence>
<name>A0A8T0N143_PANVG</name>
<keyword evidence="2" id="KW-0805">Transcription regulation</keyword>
<evidence type="ECO:0000256" key="6">
    <source>
        <dbReference type="SAM" id="Coils"/>
    </source>
</evidence>
<dbReference type="GO" id="GO:0003700">
    <property type="term" value="F:DNA-binding transcription factor activity"/>
    <property type="evidence" value="ECO:0007669"/>
    <property type="project" value="InterPro"/>
</dbReference>
<feature type="coiled-coil region" evidence="6">
    <location>
        <begin position="145"/>
        <end position="172"/>
    </location>
</feature>
<feature type="domain" description="K-box" evidence="9">
    <location>
        <begin position="89"/>
        <end position="179"/>
    </location>
</feature>
<protein>
    <submittedName>
        <fullName evidence="10">Uncharacterized protein</fullName>
    </submittedName>
</protein>
<dbReference type="PRINTS" id="PR00404">
    <property type="entry name" value="MADSDOMAIN"/>
</dbReference>
<dbReference type="OrthoDB" id="1898716at2759"/>
<keyword evidence="5" id="KW-0539">Nucleus</keyword>